<feature type="non-terminal residue" evidence="2">
    <location>
        <position position="1"/>
    </location>
</feature>
<proteinExistence type="predicted"/>
<protein>
    <submittedName>
        <fullName evidence="2">Uncharacterized protein</fullName>
    </submittedName>
</protein>
<dbReference type="Proteomes" id="UP001529510">
    <property type="component" value="Unassembled WGS sequence"/>
</dbReference>
<evidence type="ECO:0000313" key="3">
    <source>
        <dbReference type="Proteomes" id="UP001529510"/>
    </source>
</evidence>
<accession>A0ABD0PLZ1</accession>
<keyword evidence="3" id="KW-1185">Reference proteome</keyword>
<feature type="region of interest" description="Disordered" evidence="1">
    <location>
        <begin position="1"/>
        <end position="32"/>
    </location>
</feature>
<sequence>VMGLISPAGVSHQTQADGALDSGGSVSSSCSQRVEPLSSLPALSNLPSPQAYGPASFYSMEHSAPYQYSQYGQ</sequence>
<comment type="caution">
    <text evidence="2">The sequence shown here is derived from an EMBL/GenBank/DDBJ whole genome shotgun (WGS) entry which is preliminary data.</text>
</comment>
<evidence type="ECO:0000256" key="1">
    <source>
        <dbReference type="SAM" id="MobiDB-lite"/>
    </source>
</evidence>
<dbReference type="EMBL" id="JAMKFB020000015">
    <property type="protein sequence ID" value="KAL0175073.1"/>
    <property type="molecule type" value="Genomic_DNA"/>
</dbReference>
<feature type="non-terminal residue" evidence="2">
    <location>
        <position position="73"/>
    </location>
</feature>
<dbReference type="AlphaFoldDB" id="A0ABD0PLZ1"/>
<feature type="compositionally biased region" description="Low complexity" evidence="1">
    <location>
        <begin position="22"/>
        <end position="32"/>
    </location>
</feature>
<gene>
    <name evidence="2" type="ORF">M9458_031041</name>
</gene>
<name>A0ABD0PLZ1_CIRMR</name>
<reference evidence="2 3" key="1">
    <citation type="submission" date="2024-05" db="EMBL/GenBank/DDBJ databases">
        <title>Genome sequencing and assembly of Indian major carp, Cirrhinus mrigala (Hamilton, 1822).</title>
        <authorList>
            <person name="Mohindra V."/>
            <person name="Chowdhury L.M."/>
            <person name="Lal K."/>
            <person name="Jena J.K."/>
        </authorList>
    </citation>
    <scope>NUCLEOTIDE SEQUENCE [LARGE SCALE GENOMIC DNA]</scope>
    <source>
        <strain evidence="2">CM1030</strain>
        <tissue evidence="2">Blood</tissue>
    </source>
</reference>
<organism evidence="2 3">
    <name type="scientific">Cirrhinus mrigala</name>
    <name type="common">Mrigala</name>
    <dbReference type="NCBI Taxonomy" id="683832"/>
    <lineage>
        <taxon>Eukaryota</taxon>
        <taxon>Metazoa</taxon>
        <taxon>Chordata</taxon>
        <taxon>Craniata</taxon>
        <taxon>Vertebrata</taxon>
        <taxon>Euteleostomi</taxon>
        <taxon>Actinopterygii</taxon>
        <taxon>Neopterygii</taxon>
        <taxon>Teleostei</taxon>
        <taxon>Ostariophysi</taxon>
        <taxon>Cypriniformes</taxon>
        <taxon>Cyprinidae</taxon>
        <taxon>Labeoninae</taxon>
        <taxon>Labeonini</taxon>
        <taxon>Cirrhinus</taxon>
    </lineage>
</organism>
<evidence type="ECO:0000313" key="2">
    <source>
        <dbReference type="EMBL" id="KAL0175073.1"/>
    </source>
</evidence>